<gene>
    <name evidence="1" type="ORF">LCGC14_1655720</name>
</gene>
<organism evidence="1">
    <name type="scientific">marine sediment metagenome</name>
    <dbReference type="NCBI Taxonomy" id="412755"/>
    <lineage>
        <taxon>unclassified sequences</taxon>
        <taxon>metagenomes</taxon>
        <taxon>ecological metagenomes</taxon>
    </lineage>
</organism>
<feature type="non-terminal residue" evidence="1">
    <location>
        <position position="86"/>
    </location>
</feature>
<proteinExistence type="predicted"/>
<accession>A0A0F9HVJ6</accession>
<dbReference type="AlphaFoldDB" id="A0A0F9HVJ6"/>
<dbReference type="EMBL" id="LAZR01013987">
    <property type="protein sequence ID" value="KKM19436.1"/>
    <property type="molecule type" value="Genomic_DNA"/>
</dbReference>
<reference evidence="1" key="1">
    <citation type="journal article" date="2015" name="Nature">
        <title>Complex archaea that bridge the gap between prokaryotes and eukaryotes.</title>
        <authorList>
            <person name="Spang A."/>
            <person name="Saw J.H."/>
            <person name="Jorgensen S.L."/>
            <person name="Zaremba-Niedzwiedzka K."/>
            <person name="Martijn J."/>
            <person name="Lind A.E."/>
            <person name="van Eijk R."/>
            <person name="Schleper C."/>
            <person name="Guy L."/>
            <person name="Ettema T.J."/>
        </authorList>
    </citation>
    <scope>NUCLEOTIDE SEQUENCE</scope>
</reference>
<protein>
    <submittedName>
        <fullName evidence="1">Uncharacterized protein</fullName>
    </submittedName>
</protein>
<sequence>MILNKLFLLREIINERLPDIKRWEKCGIYFHGDRLPRDTISDLDLRPGYFYLLWYSSRRSNSSNTAEFKEIPLNIDDLDAVIKRQR</sequence>
<name>A0A0F9HVJ6_9ZZZZ</name>
<evidence type="ECO:0000313" key="1">
    <source>
        <dbReference type="EMBL" id="KKM19436.1"/>
    </source>
</evidence>
<comment type="caution">
    <text evidence="1">The sequence shown here is derived from an EMBL/GenBank/DDBJ whole genome shotgun (WGS) entry which is preliminary data.</text>
</comment>